<name>A0ABZ1IHM7_9PSEU</name>
<dbReference type="PANTHER" id="PTHR30055">
    <property type="entry name" value="HTH-TYPE TRANSCRIPTIONAL REGULATOR RUTR"/>
    <property type="match status" value="1"/>
</dbReference>
<dbReference type="PROSITE" id="PS50977">
    <property type="entry name" value="HTH_TETR_2"/>
    <property type="match status" value="1"/>
</dbReference>
<evidence type="ECO:0000313" key="5">
    <source>
        <dbReference type="Proteomes" id="UP001330812"/>
    </source>
</evidence>
<organism evidence="4 5">
    <name type="scientific">Amycolatopsis rhabdoformis</name>
    <dbReference type="NCBI Taxonomy" id="1448059"/>
    <lineage>
        <taxon>Bacteria</taxon>
        <taxon>Bacillati</taxon>
        <taxon>Actinomycetota</taxon>
        <taxon>Actinomycetes</taxon>
        <taxon>Pseudonocardiales</taxon>
        <taxon>Pseudonocardiaceae</taxon>
        <taxon>Amycolatopsis</taxon>
    </lineage>
</organism>
<evidence type="ECO:0000256" key="2">
    <source>
        <dbReference type="PROSITE-ProRule" id="PRU00335"/>
    </source>
</evidence>
<dbReference type="PRINTS" id="PR00455">
    <property type="entry name" value="HTHTETR"/>
</dbReference>
<proteinExistence type="predicted"/>
<dbReference type="SUPFAM" id="SSF46689">
    <property type="entry name" value="Homeodomain-like"/>
    <property type="match status" value="1"/>
</dbReference>
<dbReference type="EMBL" id="CP142149">
    <property type="protein sequence ID" value="WSE33975.1"/>
    <property type="molecule type" value="Genomic_DNA"/>
</dbReference>
<dbReference type="PANTHER" id="PTHR30055:SF237">
    <property type="entry name" value="TRANSCRIPTIONAL REPRESSOR MCE3R"/>
    <property type="match status" value="1"/>
</dbReference>
<dbReference type="Gene3D" id="1.10.357.10">
    <property type="entry name" value="Tetracycline Repressor, domain 2"/>
    <property type="match status" value="1"/>
</dbReference>
<dbReference type="RefSeq" id="WP_326836773.1">
    <property type="nucleotide sequence ID" value="NZ_CP142149.1"/>
</dbReference>
<dbReference type="InterPro" id="IPR036271">
    <property type="entry name" value="Tet_transcr_reg_TetR-rel_C_sf"/>
</dbReference>
<dbReference type="InterPro" id="IPR050109">
    <property type="entry name" value="HTH-type_TetR-like_transc_reg"/>
</dbReference>
<feature type="DNA-binding region" description="H-T-H motif" evidence="2">
    <location>
        <begin position="59"/>
        <end position="78"/>
    </location>
</feature>
<dbReference type="Pfam" id="PF17932">
    <property type="entry name" value="TetR_C_24"/>
    <property type="match status" value="1"/>
</dbReference>
<reference evidence="4 5" key="1">
    <citation type="journal article" date="2015" name="Int. J. Syst. Evol. Microbiol.">
        <title>Amycolatopsis rhabdoformis sp. nov., an actinomycete isolated from a tropical forest soil.</title>
        <authorList>
            <person name="Souza W.R."/>
            <person name="Silva R.E."/>
            <person name="Goodfellow M."/>
            <person name="Busarakam K."/>
            <person name="Figueiro F.S."/>
            <person name="Ferreira D."/>
            <person name="Rodrigues-Filho E."/>
            <person name="Moraes L.A.B."/>
            <person name="Zucchi T.D."/>
        </authorList>
    </citation>
    <scope>NUCLEOTIDE SEQUENCE [LARGE SCALE GENOMIC DNA]</scope>
    <source>
        <strain evidence="4 5">NCIMB 14900</strain>
    </source>
</reference>
<keyword evidence="1 2" id="KW-0238">DNA-binding</keyword>
<feature type="domain" description="HTH tetR-type" evidence="3">
    <location>
        <begin position="36"/>
        <end position="96"/>
    </location>
</feature>
<dbReference type="InterPro" id="IPR001647">
    <property type="entry name" value="HTH_TetR"/>
</dbReference>
<evidence type="ECO:0000313" key="4">
    <source>
        <dbReference type="EMBL" id="WSE33975.1"/>
    </source>
</evidence>
<sequence length="228" mass="24852">MVRARAAVADSAAAPIEATGGGSAGESAADWRHYDELELTPLLAAALDAFYEHGFHGTSVRDIVRRVGQTVPSLYYHHDSKEGAFAALLDLGTGEAVWRVQAAAADAGAPREQLVNVVEAVVLHMTHRTRLAALDLELRHLSPESRKRYAARRKEIETVLTGIIERGASEGVFTAAHPEETVRAVLGMCQSIARWYQPGGPLRPEELAERYVDLTLRTVGAKPVKRKR</sequence>
<gene>
    <name evidence="4" type="ORF">VSH64_18035</name>
</gene>
<dbReference type="Proteomes" id="UP001330812">
    <property type="component" value="Chromosome"/>
</dbReference>
<keyword evidence="5" id="KW-1185">Reference proteome</keyword>
<protein>
    <submittedName>
        <fullName evidence="4">TetR/AcrR family transcriptional regulator</fullName>
    </submittedName>
</protein>
<dbReference type="InterPro" id="IPR041490">
    <property type="entry name" value="KstR2_TetR_C"/>
</dbReference>
<evidence type="ECO:0000256" key="1">
    <source>
        <dbReference type="ARBA" id="ARBA00023125"/>
    </source>
</evidence>
<dbReference type="Pfam" id="PF00440">
    <property type="entry name" value="TetR_N"/>
    <property type="match status" value="1"/>
</dbReference>
<accession>A0ABZ1IHM7</accession>
<dbReference type="SUPFAM" id="SSF48498">
    <property type="entry name" value="Tetracyclin repressor-like, C-terminal domain"/>
    <property type="match status" value="1"/>
</dbReference>
<evidence type="ECO:0000259" key="3">
    <source>
        <dbReference type="PROSITE" id="PS50977"/>
    </source>
</evidence>
<dbReference type="InterPro" id="IPR009057">
    <property type="entry name" value="Homeodomain-like_sf"/>
</dbReference>